<dbReference type="PANTHER" id="PTHR24177">
    <property type="entry name" value="CASKIN"/>
    <property type="match status" value="1"/>
</dbReference>
<evidence type="ECO:0000256" key="1">
    <source>
        <dbReference type="SAM" id="MobiDB-lite"/>
    </source>
</evidence>
<keyword evidence="2" id="KW-0812">Transmembrane</keyword>
<feature type="transmembrane region" description="Helical" evidence="2">
    <location>
        <begin position="144"/>
        <end position="162"/>
    </location>
</feature>
<evidence type="ECO:0000259" key="3">
    <source>
        <dbReference type="Pfam" id="PF13962"/>
    </source>
</evidence>
<sequence length="194" mass="21872">MHEKQASRKPQVSTEYQLKKYLLLLETLVATVTYAVGLNQPGGVWQETFDGHHASDPILRDTHYLRYTIFHYCNAAAFMASIVVCLLLLVLDDKSGTVQLCCGCNKQEGESLKHAHSPKKQGEDVENQNSDANKQIEEREELRVVLMVLATFAVIITYVFGLNPRGGFWSSSEDGHHWHRSSHFMTPIVAPTML</sequence>
<protein>
    <recommendedName>
        <fullName evidence="3">PGG domain-containing protein</fullName>
    </recommendedName>
</protein>
<dbReference type="GO" id="GO:0016020">
    <property type="term" value="C:membrane"/>
    <property type="evidence" value="ECO:0007669"/>
    <property type="project" value="TreeGrafter"/>
</dbReference>
<keyword evidence="2" id="KW-0472">Membrane</keyword>
<keyword evidence="5" id="KW-1185">Reference proteome</keyword>
<evidence type="ECO:0000313" key="4">
    <source>
        <dbReference type="EMBL" id="GJM87575.1"/>
    </source>
</evidence>
<organism evidence="4 5">
    <name type="scientific">Eleusine coracana subsp. coracana</name>
    <dbReference type="NCBI Taxonomy" id="191504"/>
    <lineage>
        <taxon>Eukaryota</taxon>
        <taxon>Viridiplantae</taxon>
        <taxon>Streptophyta</taxon>
        <taxon>Embryophyta</taxon>
        <taxon>Tracheophyta</taxon>
        <taxon>Spermatophyta</taxon>
        <taxon>Magnoliopsida</taxon>
        <taxon>Liliopsida</taxon>
        <taxon>Poales</taxon>
        <taxon>Poaceae</taxon>
        <taxon>PACMAD clade</taxon>
        <taxon>Chloridoideae</taxon>
        <taxon>Cynodonteae</taxon>
        <taxon>Eleusininae</taxon>
        <taxon>Eleusine</taxon>
    </lineage>
</organism>
<feature type="region of interest" description="Disordered" evidence="1">
    <location>
        <begin position="112"/>
        <end position="131"/>
    </location>
</feature>
<proteinExistence type="predicted"/>
<feature type="transmembrane region" description="Helical" evidence="2">
    <location>
        <begin position="21"/>
        <end position="38"/>
    </location>
</feature>
<dbReference type="EMBL" id="BQKI01000002">
    <property type="protein sequence ID" value="GJM87575.1"/>
    <property type="molecule type" value="Genomic_DNA"/>
</dbReference>
<reference evidence="4" key="1">
    <citation type="journal article" date="2018" name="DNA Res.">
        <title>Multiple hybrid de novo genome assembly of finger millet, an orphan allotetraploid crop.</title>
        <authorList>
            <person name="Hatakeyama M."/>
            <person name="Aluri S."/>
            <person name="Balachadran M.T."/>
            <person name="Sivarajan S.R."/>
            <person name="Patrignani A."/>
            <person name="Gruter S."/>
            <person name="Poveda L."/>
            <person name="Shimizu-Inatsugi R."/>
            <person name="Baeten J."/>
            <person name="Francoijs K.J."/>
            <person name="Nataraja K.N."/>
            <person name="Reddy Y.A.N."/>
            <person name="Phadnis S."/>
            <person name="Ravikumar R.L."/>
            <person name="Schlapbach R."/>
            <person name="Sreeman S.M."/>
            <person name="Shimizu K.K."/>
        </authorList>
    </citation>
    <scope>NUCLEOTIDE SEQUENCE</scope>
</reference>
<evidence type="ECO:0000313" key="5">
    <source>
        <dbReference type="Proteomes" id="UP001054889"/>
    </source>
</evidence>
<dbReference type="PANTHER" id="PTHR24177:SF45">
    <property type="entry name" value="OS06G0294000 PROTEIN"/>
    <property type="match status" value="1"/>
</dbReference>
<feature type="transmembrane region" description="Helical" evidence="2">
    <location>
        <begin position="69"/>
        <end position="91"/>
    </location>
</feature>
<accession>A0AAV5BPE9</accession>
<reference evidence="4" key="2">
    <citation type="submission" date="2021-12" db="EMBL/GenBank/DDBJ databases">
        <title>Resequencing data analysis of finger millet.</title>
        <authorList>
            <person name="Hatakeyama M."/>
            <person name="Aluri S."/>
            <person name="Balachadran M.T."/>
            <person name="Sivarajan S.R."/>
            <person name="Poveda L."/>
            <person name="Shimizu-Inatsugi R."/>
            <person name="Schlapbach R."/>
            <person name="Sreeman S.M."/>
            <person name="Shimizu K.K."/>
        </authorList>
    </citation>
    <scope>NUCLEOTIDE SEQUENCE</scope>
</reference>
<evidence type="ECO:0000256" key="2">
    <source>
        <dbReference type="SAM" id="Phobius"/>
    </source>
</evidence>
<name>A0AAV5BPE9_ELECO</name>
<dbReference type="Proteomes" id="UP001054889">
    <property type="component" value="Unassembled WGS sequence"/>
</dbReference>
<dbReference type="Pfam" id="PF13962">
    <property type="entry name" value="PGG"/>
    <property type="match status" value="1"/>
</dbReference>
<comment type="caution">
    <text evidence="4">The sequence shown here is derived from an EMBL/GenBank/DDBJ whole genome shotgun (WGS) entry which is preliminary data.</text>
</comment>
<feature type="domain" description="PGG" evidence="3">
    <location>
        <begin position="17"/>
        <end position="91"/>
    </location>
</feature>
<dbReference type="InterPro" id="IPR026961">
    <property type="entry name" value="PGG_dom"/>
</dbReference>
<keyword evidence="2" id="KW-1133">Transmembrane helix</keyword>
<dbReference type="AlphaFoldDB" id="A0AAV5BPE9"/>
<gene>
    <name evidence="4" type="primary">ga03542</name>
    <name evidence="4" type="ORF">PR202_ga03542</name>
</gene>